<dbReference type="AlphaFoldDB" id="A0A4V3HRS8"/>
<name>A0A4V3HRS8_9PEZI</name>
<dbReference type="InterPro" id="IPR049326">
    <property type="entry name" value="Rhodopsin_dom_fungi"/>
</dbReference>
<dbReference type="Pfam" id="PF20684">
    <property type="entry name" value="Fung_rhodopsin"/>
    <property type="match status" value="1"/>
</dbReference>
<evidence type="ECO:0000256" key="2">
    <source>
        <dbReference type="ARBA" id="ARBA00022692"/>
    </source>
</evidence>
<keyword evidence="3" id="KW-1133">Transmembrane helix</keyword>
<comment type="similarity">
    <text evidence="5">Belongs to the SAT4 family.</text>
</comment>
<evidence type="ECO:0000256" key="1">
    <source>
        <dbReference type="ARBA" id="ARBA00004141"/>
    </source>
</evidence>
<keyword evidence="4" id="KW-0472">Membrane</keyword>
<organism evidence="7 8">
    <name type="scientific">Colletotrichum spinosum</name>
    <dbReference type="NCBI Taxonomy" id="1347390"/>
    <lineage>
        <taxon>Eukaryota</taxon>
        <taxon>Fungi</taxon>
        <taxon>Dikarya</taxon>
        <taxon>Ascomycota</taxon>
        <taxon>Pezizomycotina</taxon>
        <taxon>Sordariomycetes</taxon>
        <taxon>Hypocreomycetidae</taxon>
        <taxon>Glomerellales</taxon>
        <taxon>Glomerellaceae</taxon>
        <taxon>Colletotrichum</taxon>
        <taxon>Colletotrichum orbiculare species complex</taxon>
    </lineage>
</organism>
<proteinExistence type="inferred from homology"/>
<comment type="caution">
    <text evidence="7">The sequence shown here is derived from an EMBL/GenBank/DDBJ whole genome shotgun (WGS) entry which is preliminary data.</text>
</comment>
<feature type="domain" description="Rhodopsin" evidence="6">
    <location>
        <begin position="4"/>
        <end position="146"/>
    </location>
</feature>
<comment type="subcellular location">
    <subcellularLocation>
        <location evidence="1">Membrane</location>
        <topology evidence="1">Multi-pass membrane protein</topology>
    </subcellularLocation>
</comment>
<evidence type="ECO:0000259" key="6">
    <source>
        <dbReference type="Pfam" id="PF20684"/>
    </source>
</evidence>
<dbReference type="PANTHER" id="PTHR33048:SF47">
    <property type="entry name" value="INTEGRAL MEMBRANE PROTEIN-RELATED"/>
    <property type="match status" value="1"/>
</dbReference>
<evidence type="ECO:0000313" key="8">
    <source>
        <dbReference type="Proteomes" id="UP000295083"/>
    </source>
</evidence>
<accession>A0A4V3HRS8</accession>
<keyword evidence="8" id="KW-1185">Reference proteome</keyword>
<dbReference type="InterPro" id="IPR052337">
    <property type="entry name" value="SAT4-like"/>
</dbReference>
<evidence type="ECO:0000256" key="5">
    <source>
        <dbReference type="ARBA" id="ARBA00038359"/>
    </source>
</evidence>
<evidence type="ECO:0000256" key="3">
    <source>
        <dbReference type="ARBA" id="ARBA00022989"/>
    </source>
</evidence>
<sequence length="167" mass="19035">MLALLAVDICSQMAIDRGFGQDIWMLSAGNITDILQKIFFVEEILYAITITTTKTSIVMFYLRIFQEPSFRTVCFATQCTNVTFGAWHIMQILFTTTPISYNWTFWDEQHSGTRGNVRLFSFINGGINIALDLWLFILPVTQLVTVSSCIRLETLAEFGLSRNPTRV</sequence>
<reference evidence="7 8" key="1">
    <citation type="submission" date="2018-11" db="EMBL/GenBank/DDBJ databases">
        <title>Genome sequence and assembly of Colletotrichum spinosum.</title>
        <authorList>
            <person name="Gan P."/>
            <person name="Shirasu K."/>
        </authorList>
    </citation>
    <scope>NUCLEOTIDE SEQUENCE [LARGE SCALE GENOMIC DNA]</scope>
    <source>
        <strain evidence="7 8">CBS 515.97</strain>
    </source>
</reference>
<gene>
    <name evidence="7" type="ORF">C8035_v011670</name>
</gene>
<keyword evidence="2" id="KW-0812">Transmembrane</keyword>
<evidence type="ECO:0000313" key="7">
    <source>
        <dbReference type="EMBL" id="TDZ32839.1"/>
    </source>
</evidence>
<protein>
    <recommendedName>
        <fullName evidence="6">Rhodopsin domain-containing protein</fullName>
    </recommendedName>
</protein>
<dbReference type="EMBL" id="QAPG01000071">
    <property type="protein sequence ID" value="TDZ32839.1"/>
    <property type="molecule type" value="Genomic_DNA"/>
</dbReference>
<dbReference type="Proteomes" id="UP000295083">
    <property type="component" value="Unassembled WGS sequence"/>
</dbReference>
<evidence type="ECO:0000256" key="4">
    <source>
        <dbReference type="ARBA" id="ARBA00023136"/>
    </source>
</evidence>
<dbReference type="GO" id="GO:0016020">
    <property type="term" value="C:membrane"/>
    <property type="evidence" value="ECO:0007669"/>
    <property type="project" value="UniProtKB-SubCell"/>
</dbReference>
<dbReference type="PANTHER" id="PTHR33048">
    <property type="entry name" value="PTH11-LIKE INTEGRAL MEMBRANE PROTEIN (AFU_ORTHOLOGUE AFUA_5G11245)"/>
    <property type="match status" value="1"/>
</dbReference>